<comment type="subcellular location">
    <subcellularLocation>
        <location evidence="1">Cell envelope</location>
    </subcellularLocation>
</comment>
<comment type="caution">
    <text evidence="8">The sequence shown here is derived from an EMBL/GenBank/DDBJ whole genome shotgun (WGS) entry which is preliminary data.</text>
</comment>
<feature type="transmembrane region" description="Helical" evidence="6">
    <location>
        <begin position="166"/>
        <end position="187"/>
    </location>
</feature>
<dbReference type="InterPro" id="IPR014755">
    <property type="entry name" value="Cu-Rt/internalin_Ig-like"/>
</dbReference>
<dbReference type="Gene3D" id="2.60.40.1220">
    <property type="match status" value="1"/>
</dbReference>
<evidence type="ECO:0000313" key="8">
    <source>
        <dbReference type="EMBL" id="RNF40106.1"/>
    </source>
</evidence>
<evidence type="ECO:0000256" key="4">
    <source>
        <dbReference type="ARBA" id="ARBA00023008"/>
    </source>
</evidence>
<dbReference type="Pfam" id="PF04234">
    <property type="entry name" value="CopC"/>
    <property type="match status" value="1"/>
</dbReference>
<dbReference type="GO" id="GO:0006825">
    <property type="term" value="P:copper ion transport"/>
    <property type="evidence" value="ECO:0007669"/>
    <property type="project" value="InterPro"/>
</dbReference>
<keyword evidence="6" id="KW-0472">Membrane</keyword>
<reference evidence="8 9" key="1">
    <citation type="journal article" date="2018" name="Int. J. Syst. Evol. Microbiol.">
        <title>Planococcus salinus sp. nov., a moderately halophilic bacterium isolated from a saline-alkali soil.</title>
        <authorList>
            <person name="Gan L."/>
        </authorList>
    </citation>
    <scope>NUCLEOTIDE SEQUENCE [LARGE SCALE GENOMIC DNA]</scope>
    <source>
        <strain evidence="8 9">LCB217</strain>
    </source>
</reference>
<dbReference type="RefSeq" id="WP_123164615.1">
    <property type="nucleotide sequence ID" value="NZ_RIAX01000003.1"/>
</dbReference>
<dbReference type="AlphaFoldDB" id="A0A3M8P8S1"/>
<feature type="compositionally biased region" description="Acidic residues" evidence="5">
    <location>
        <begin position="130"/>
        <end position="149"/>
    </location>
</feature>
<evidence type="ECO:0000313" key="9">
    <source>
        <dbReference type="Proteomes" id="UP000275473"/>
    </source>
</evidence>
<feature type="domain" description="CopC" evidence="7">
    <location>
        <begin position="22"/>
        <end position="113"/>
    </location>
</feature>
<evidence type="ECO:0000256" key="2">
    <source>
        <dbReference type="ARBA" id="ARBA00022723"/>
    </source>
</evidence>
<evidence type="ECO:0000259" key="7">
    <source>
        <dbReference type="Pfam" id="PF04234"/>
    </source>
</evidence>
<gene>
    <name evidence="8" type="ORF">EEX84_05570</name>
</gene>
<keyword evidence="2" id="KW-0479">Metal-binding</keyword>
<dbReference type="SUPFAM" id="SSF81296">
    <property type="entry name" value="E set domains"/>
    <property type="match status" value="1"/>
</dbReference>
<keyword evidence="3" id="KW-0732">Signal</keyword>
<organism evidence="8 9">
    <name type="scientific">Planococcus salinus</name>
    <dbReference type="NCBI Taxonomy" id="1848460"/>
    <lineage>
        <taxon>Bacteria</taxon>
        <taxon>Bacillati</taxon>
        <taxon>Bacillota</taxon>
        <taxon>Bacilli</taxon>
        <taxon>Bacillales</taxon>
        <taxon>Caryophanaceae</taxon>
        <taxon>Planococcus</taxon>
    </lineage>
</organism>
<dbReference type="InterPro" id="IPR007348">
    <property type="entry name" value="CopC_dom"/>
</dbReference>
<dbReference type="OrthoDB" id="2353937at2"/>
<evidence type="ECO:0000256" key="5">
    <source>
        <dbReference type="SAM" id="MobiDB-lite"/>
    </source>
</evidence>
<evidence type="ECO:0000256" key="6">
    <source>
        <dbReference type="SAM" id="Phobius"/>
    </source>
</evidence>
<sequence>MKKIILLLVVICLWAPLSVLGHSSLSSSTPAEGERVEQPLEEIRLEFGGGIEQGSTMSIKNEEESLEFEDIAVSEQEMVGTLSEALPNGTYTVTWEIISADGHPLSGEILFEVEQESVEEPVAEERVEDQATEEEEEAVSDPQPGEEQEAAIPEAADASEESGTNWLVTLLIGAAVILLLISLYGLFVKKR</sequence>
<keyword evidence="9" id="KW-1185">Reference proteome</keyword>
<dbReference type="Proteomes" id="UP000275473">
    <property type="component" value="Unassembled WGS sequence"/>
</dbReference>
<protein>
    <submittedName>
        <fullName evidence="8">Copper resistance protein CopC</fullName>
    </submittedName>
</protein>
<dbReference type="GO" id="GO:0046688">
    <property type="term" value="P:response to copper ion"/>
    <property type="evidence" value="ECO:0007669"/>
    <property type="project" value="InterPro"/>
</dbReference>
<name>A0A3M8P8S1_9BACL</name>
<evidence type="ECO:0000256" key="3">
    <source>
        <dbReference type="ARBA" id="ARBA00022729"/>
    </source>
</evidence>
<feature type="region of interest" description="Disordered" evidence="5">
    <location>
        <begin position="116"/>
        <end position="158"/>
    </location>
</feature>
<evidence type="ECO:0000256" key="1">
    <source>
        <dbReference type="ARBA" id="ARBA00004196"/>
    </source>
</evidence>
<keyword evidence="6" id="KW-0812">Transmembrane</keyword>
<dbReference type="InterPro" id="IPR014756">
    <property type="entry name" value="Ig_E-set"/>
</dbReference>
<proteinExistence type="predicted"/>
<keyword evidence="6" id="KW-1133">Transmembrane helix</keyword>
<dbReference type="GO" id="GO:0005507">
    <property type="term" value="F:copper ion binding"/>
    <property type="evidence" value="ECO:0007669"/>
    <property type="project" value="InterPro"/>
</dbReference>
<dbReference type="PANTHER" id="PTHR34820:SF4">
    <property type="entry name" value="INNER MEMBRANE PROTEIN YEBZ"/>
    <property type="match status" value="1"/>
</dbReference>
<dbReference type="PANTHER" id="PTHR34820">
    <property type="entry name" value="INNER MEMBRANE PROTEIN YEBZ"/>
    <property type="match status" value="1"/>
</dbReference>
<keyword evidence="4" id="KW-0186">Copper</keyword>
<dbReference type="GO" id="GO:0030313">
    <property type="term" value="C:cell envelope"/>
    <property type="evidence" value="ECO:0007669"/>
    <property type="project" value="UniProtKB-SubCell"/>
</dbReference>
<accession>A0A3M8P8S1</accession>
<dbReference type="GO" id="GO:0042597">
    <property type="term" value="C:periplasmic space"/>
    <property type="evidence" value="ECO:0007669"/>
    <property type="project" value="InterPro"/>
</dbReference>
<dbReference type="InterPro" id="IPR032694">
    <property type="entry name" value="CopC/D"/>
</dbReference>
<dbReference type="GO" id="GO:0005886">
    <property type="term" value="C:plasma membrane"/>
    <property type="evidence" value="ECO:0007669"/>
    <property type="project" value="TreeGrafter"/>
</dbReference>
<dbReference type="EMBL" id="RIAX01000003">
    <property type="protein sequence ID" value="RNF40106.1"/>
    <property type="molecule type" value="Genomic_DNA"/>
</dbReference>